<dbReference type="Proteomes" id="UP000494322">
    <property type="component" value="Unassembled WGS sequence"/>
</dbReference>
<sequence length="380" mass="42685">MRGFSLKLNAAFRLDGAPVRIARILDDGKVFLDAEVTGELLQTSKQELLDAYVANRIVVADGVNHGQAVTNEQDALLRYGRPFSQLSPKLQEDALRRKHYVDQFLEYGRPALTPKTLAPLIKEFAKSYRSANGDGDPAPPSPSAVYRWYRSYHRSKDTRSLVPRTDLRGPRHPRTDARVVDLFMESLVEAADKEPEWSIGDVETRLEKKLELENFSRPLCDYLRCPSKSTLYRLFDRVDEYDVAILKEGKASADRRFKITKTGVPVTHILERVEIDHTPVDVFLVDDRTGLPCGRPTVTMLLDKFSRMPLGYSIGYDDASTLAVMRALKNAILPKKPCAAVMPGLTVQHQWRPYGRIDCLVCDNGAMSHRQLKVGTAGAA</sequence>
<reference evidence="1 2" key="1">
    <citation type="submission" date="2020-04" db="EMBL/GenBank/DDBJ databases">
        <authorList>
            <person name="Depoorter E."/>
        </authorList>
    </citation>
    <scope>NUCLEOTIDE SEQUENCE [LARGE SCALE GENOMIC DNA]</scope>
    <source>
        <strain evidence="1 2">BCC0132</strain>
    </source>
</reference>
<dbReference type="EMBL" id="CABWIK020000123">
    <property type="protein sequence ID" value="CAB3976121.1"/>
    <property type="molecule type" value="Genomic_DNA"/>
</dbReference>
<proteinExistence type="predicted"/>
<dbReference type="AlphaFoldDB" id="A0A6J5JXU1"/>
<dbReference type="InterPro" id="IPR036397">
    <property type="entry name" value="RNaseH_sf"/>
</dbReference>
<dbReference type="RefSeq" id="WP_175241139.1">
    <property type="nucleotide sequence ID" value="NZ_CABWIK020000123.1"/>
</dbReference>
<protein>
    <submittedName>
        <fullName evidence="1">Integrase</fullName>
    </submittedName>
</protein>
<organism evidence="1 2">
    <name type="scientific">Burkholderia cenocepacia</name>
    <dbReference type="NCBI Taxonomy" id="95486"/>
    <lineage>
        <taxon>Bacteria</taxon>
        <taxon>Pseudomonadati</taxon>
        <taxon>Pseudomonadota</taxon>
        <taxon>Betaproteobacteria</taxon>
        <taxon>Burkholderiales</taxon>
        <taxon>Burkholderiaceae</taxon>
        <taxon>Burkholderia</taxon>
        <taxon>Burkholderia cepacia complex</taxon>
    </lineage>
</organism>
<accession>A0A6J5JXU1</accession>
<gene>
    <name evidence="1" type="ORF">BCO9919_07477</name>
</gene>
<dbReference type="GO" id="GO:0003676">
    <property type="term" value="F:nucleic acid binding"/>
    <property type="evidence" value="ECO:0007669"/>
    <property type="project" value="InterPro"/>
</dbReference>
<dbReference type="SUPFAM" id="SSF53098">
    <property type="entry name" value="Ribonuclease H-like"/>
    <property type="match status" value="1"/>
</dbReference>
<evidence type="ECO:0000313" key="2">
    <source>
        <dbReference type="Proteomes" id="UP000494322"/>
    </source>
</evidence>
<dbReference type="Gene3D" id="3.30.420.10">
    <property type="entry name" value="Ribonuclease H-like superfamily/Ribonuclease H"/>
    <property type="match status" value="1"/>
</dbReference>
<dbReference type="InterPro" id="IPR012337">
    <property type="entry name" value="RNaseH-like_sf"/>
</dbReference>
<name>A0A6J5JXU1_9BURK</name>
<evidence type="ECO:0000313" key="1">
    <source>
        <dbReference type="EMBL" id="CAB3976121.1"/>
    </source>
</evidence>